<gene>
    <name evidence="2" type="ORF">ACFFR3_43685</name>
</gene>
<accession>A0ABV5P1Q3</accession>
<feature type="region of interest" description="Disordered" evidence="1">
    <location>
        <begin position="91"/>
        <end position="116"/>
    </location>
</feature>
<protein>
    <submittedName>
        <fullName evidence="2">Uncharacterized protein</fullName>
    </submittedName>
</protein>
<dbReference type="EMBL" id="JBHMCF010000051">
    <property type="protein sequence ID" value="MFB9476437.1"/>
    <property type="molecule type" value="Genomic_DNA"/>
</dbReference>
<evidence type="ECO:0000313" key="2">
    <source>
        <dbReference type="EMBL" id="MFB9476437.1"/>
    </source>
</evidence>
<reference evidence="2 3" key="1">
    <citation type="submission" date="2024-09" db="EMBL/GenBank/DDBJ databases">
        <authorList>
            <person name="Sun Q."/>
            <person name="Mori K."/>
        </authorList>
    </citation>
    <scope>NUCLEOTIDE SEQUENCE [LARGE SCALE GENOMIC DNA]</scope>
    <source>
        <strain evidence="2 3">JCM 3324</strain>
    </source>
</reference>
<keyword evidence="3" id="KW-1185">Reference proteome</keyword>
<organism evidence="2 3">
    <name type="scientific">Nonomuraea salmonea</name>
    <dbReference type="NCBI Taxonomy" id="46181"/>
    <lineage>
        <taxon>Bacteria</taxon>
        <taxon>Bacillati</taxon>
        <taxon>Actinomycetota</taxon>
        <taxon>Actinomycetes</taxon>
        <taxon>Streptosporangiales</taxon>
        <taxon>Streptosporangiaceae</taxon>
        <taxon>Nonomuraea</taxon>
    </lineage>
</organism>
<comment type="caution">
    <text evidence="2">The sequence shown here is derived from an EMBL/GenBank/DDBJ whole genome shotgun (WGS) entry which is preliminary data.</text>
</comment>
<evidence type="ECO:0000313" key="3">
    <source>
        <dbReference type="Proteomes" id="UP001589568"/>
    </source>
</evidence>
<dbReference type="RefSeq" id="WP_345400365.1">
    <property type="nucleotide sequence ID" value="NZ_BAAAXS010000001.1"/>
</dbReference>
<evidence type="ECO:0000256" key="1">
    <source>
        <dbReference type="SAM" id="MobiDB-lite"/>
    </source>
</evidence>
<name>A0ABV5P1Q3_9ACTN</name>
<dbReference type="Proteomes" id="UP001589568">
    <property type="component" value="Unassembled WGS sequence"/>
</dbReference>
<proteinExistence type="predicted"/>
<sequence length="116" mass="12847">MAARRALRNRRPGAVPWYAVTVEVDPAELTGRERPDLLARLAERHEVRITRAPGGRGTEIAVRTADGATREQVRALKQLLETGEVLVVEGQPEGRRTPLGRAARPAIRQLTRRGAR</sequence>